<name>A0A6N7RLN7_9ACTN</name>
<dbReference type="RefSeq" id="WP_154333111.1">
    <property type="nucleotide sequence ID" value="NZ_VTFY01000004.1"/>
</dbReference>
<dbReference type="AlphaFoldDB" id="A0A6N7RLN7"/>
<keyword evidence="2" id="KW-1185">Reference proteome</keyword>
<comment type="caution">
    <text evidence="1">The sequence shown here is derived from an EMBL/GenBank/DDBJ whole genome shotgun (WGS) entry which is preliminary data.</text>
</comment>
<dbReference type="Proteomes" id="UP000438093">
    <property type="component" value="Unassembled WGS sequence"/>
</dbReference>
<evidence type="ECO:0000313" key="1">
    <source>
        <dbReference type="EMBL" id="MRX82243.1"/>
    </source>
</evidence>
<sequence length="101" mass="11456">MAAKVPNGEPAKHCYSIAFLVLKQCYLRCFSNIKEKKRKYRENARRVPARDAGRVVSSILQARSFFGSFFVENFSQFAKQTAKTAIHQVMHAVIHNPGVGR</sequence>
<proteinExistence type="predicted"/>
<gene>
    <name evidence="1" type="ORF">GJG86_07025</name>
</gene>
<protein>
    <submittedName>
        <fullName evidence="1">Uncharacterized protein</fullName>
    </submittedName>
</protein>
<reference evidence="2" key="1">
    <citation type="submission" date="2019-08" db="EMBL/GenBank/DDBJ databases">
        <title>Arthrobacter sp. nov., isolated from plateau pika and Tibetan wild ass.</title>
        <authorList>
            <person name="Ge Y."/>
        </authorList>
    </citation>
    <scope>NUCLEOTIDE SEQUENCE [LARGE SCALE GENOMIC DNA]</scope>
    <source>
        <strain evidence="2">HF-4214</strain>
    </source>
</reference>
<organism evidence="1 2">
    <name type="scientific">Eggerthella guodeyinii</name>
    <dbReference type="NCBI Taxonomy" id="2690837"/>
    <lineage>
        <taxon>Bacteria</taxon>
        <taxon>Bacillati</taxon>
        <taxon>Actinomycetota</taxon>
        <taxon>Coriobacteriia</taxon>
        <taxon>Eggerthellales</taxon>
        <taxon>Eggerthellaceae</taxon>
        <taxon>Eggerthella</taxon>
    </lineage>
</organism>
<dbReference type="EMBL" id="VTFY01000004">
    <property type="protein sequence ID" value="MRX82243.1"/>
    <property type="molecule type" value="Genomic_DNA"/>
</dbReference>
<evidence type="ECO:0000313" key="2">
    <source>
        <dbReference type="Proteomes" id="UP000438093"/>
    </source>
</evidence>
<accession>A0A6N7RLN7</accession>